<dbReference type="NCBIfam" id="NF040586">
    <property type="entry name" value="FxSxx_TPR"/>
    <property type="match status" value="1"/>
</dbReference>
<organism evidence="3 4">
    <name type="scientific">Streptomyces scabiei (strain 87.22)</name>
    <dbReference type="NCBI Taxonomy" id="680198"/>
    <lineage>
        <taxon>Bacteria</taxon>
        <taxon>Bacillati</taxon>
        <taxon>Actinomycetota</taxon>
        <taxon>Actinomycetes</taxon>
        <taxon>Kitasatosporales</taxon>
        <taxon>Streptomycetaceae</taxon>
        <taxon>Streptomyces</taxon>
    </lineage>
</organism>
<evidence type="ECO:0000259" key="2">
    <source>
        <dbReference type="Pfam" id="PF00931"/>
    </source>
</evidence>
<dbReference type="InterPro" id="IPR002182">
    <property type="entry name" value="NB-ARC"/>
</dbReference>
<dbReference type="eggNOG" id="COG0457">
    <property type="taxonomic scope" value="Bacteria"/>
</dbReference>
<feature type="region of interest" description="Disordered" evidence="1">
    <location>
        <begin position="554"/>
        <end position="599"/>
    </location>
</feature>
<dbReference type="STRING" id="680198.SCAB_80291"/>
<dbReference type="Proteomes" id="UP000001444">
    <property type="component" value="Chromosome"/>
</dbReference>
<dbReference type="KEGG" id="scb:SCAB_80291"/>
<proteinExistence type="predicted"/>
<dbReference type="InterPro" id="IPR027417">
    <property type="entry name" value="P-loop_NTPase"/>
</dbReference>
<accession>C9ZG27</accession>
<protein>
    <recommendedName>
        <fullName evidence="2">NB-ARC domain-containing protein</fullName>
    </recommendedName>
</protein>
<dbReference type="GeneID" id="24310353"/>
<feature type="compositionally biased region" description="Basic and acidic residues" evidence="1">
    <location>
        <begin position="47"/>
        <end position="66"/>
    </location>
</feature>
<dbReference type="PANTHER" id="PTHR35205:SF1">
    <property type="entry name" value="ZU5 DOMAIN-CONTAINING PROTEIN"/>
    <property type="match status" value="1"/>
</dbReference>
<feature type="region of interest" description="Disordered" evidence="1">
    <location>
        <begin position="27"/>
        <end position="102"/>
    </location>
</feature>
<evidence type="ECO:0000313" key="4">
    <source>
        <dbReference type="Proteomes" id="UP000001444"/>
    </source>
</evidence>
<dbReference type="RefSeq" id="WP_013005435.1">
    <property type="nucleotide sequence ID" value="NC_013929.1"/>
</dbReference>
<evidence type="ECO:0000313" key="3">
    <source>
        <dbReference type="EMBL" id="CBG74991.1"/>
    </source>
</evidence>
<dbReference type="Pfam" id="PF00931">
    <property type="entry name" value="NB-ARC"/>
    <property type="match status" value="1"/>
</dbReference>
<dbReference type="HOGENOM" id="CLU_005905_0_0_11"/>
<feature type="domain" description="NB-ARC" evidence="2">
    <location>
        <begin position="625"/>
        <end position="777"/>
    </location>
</feature>
<gene>
    <name evidence="3" type="ordered locus">SCAB_80291</name>
</gene>
<dbReference type="PANTHER" id="PTHR35205">
    <property type="entry name" value="NB-ARC AND TPR DOMAIN PROTEIN"/>
    <property type="match status" value="1"/>
</dbReference>
<dbReference type="NCBIfam" id="NF041121">
    <property type="entry name" value="SAV_2336_NTERM"/>
    <property type="match status" value="1"/>
</dbReference>
<dbReference type="AlphaFoldDB" id="C9ZG27"/>
<dbReference type="InterPro" id="IPR047738">
    <property type="entry name" value="SAV_2336-like_N"/>
</dbReference>
<name>C9ZG27_STRSW</name>
<evidence type="ECO:0000256" key="1">
    <source>
        <dbReference type="SAM" id="MobiDB-lite"/>
    </source>
</evidence>
<sequence>MDEQQSVHPDGLTATEIADLLWLASLAGPRGGAAPDGSEADTPVLPDTERPPPAEPTAQEHLRDGVPEPPLPGRDDQAWRSSAAAPQPAPQSGTPADRAEVRHRQQLAGPLPLPPQRALADPLLVERALRPLRRRGISAATTEMLDEEATAERAVEGGLWLPVFRPAYDRAWTEVVLLVDDSPTMVLWRDKVREFTELLSRVGAFRSVRTVQLITGPGDGSGPDGAPAVPMLRSRSRDVDPRALGFPASSRLMLVLTDGLGPAWLRGTVTPLLHHLGRRQALAVLQVMPSKLWPLTGVSTALVHLRAPAALTSNAALYWSDDGRRLPDLREPGEREAIPVPVLEIDGGGLHSWARLMAGMNVSATELLPVMAATREAPLDPPAAPALLEVTGADIVRRARAALSPTAFRLAVRLAPVPLTLHTVRRVLPGSGPEELGELLACGLLRYVPEPVERTAEADTAHFPFDFKPGVREELLAHGTLRDTTQVVREVSRSMPVELWSDGQRFLIDTLDGRQPPVPEITDGNRESVTLAATVLTALSGPYGATVRRTRAALQREQGSAVPDGGPQTTISRPGRPAAESVTPSLDAPEPSPASLPRPEHRLASTIWGEVPPRNVHFTGRQDLLDTLHGLLAPGRSMEAAHVLTGLGGVGKTQLAVEYVYRHSSEYDLVWWIRADRPSTIPSGFHDLARALGLPLTPETARHEAVSVVREALRAGDLRRRWLLVFDNADSVEEVRPFLPLGGPGAVLVTARSPQWAHVARTLEVDVFSRDESTTLVRRRNPRLDEHEADALAETLGDLPLALALAVAWLLDTGMPVSEYLALFQRQLAALLDETPPYDYQHSVSAAWNLSLDRLREENLTAVELLHALAWLAPEPVPTSVFRHLDGDHAPAGGFLAVSRAVREINRHSLARIDHRTGTMQLHRLLRMVLRSSMSDGERETSLRTARSLAASLPPSPSRTAHLFACRALESQDSKVRSALLDQLRWLAAEGLTRDEHRLADAVHEEWSRTDTTTPAELTELARHLPFPP</sequence>
<feature type="compositionally biased region" description="Low complexity" evidence="1">
    <location>
        <begin position="79"/>
        <end position="92"/>
    </location>
</feature>
<keyword evidence="4" id="KW-1185">Reference proteome</keyword>
<reference evidence="3 4" key="1">
    <citation type="journal article" date="2010" name="Mol. Plant Microbe Interact.">
        <title>Streptomyces scabies 87-22 contains a coronafacic acid-like biosynthetic cluster that contributes to plant-microbe interactions.</title>
        <authorList>
            <person name="Bignell D.R."/>
            <person name="Seipke R.F."/>
            <person name="Huguet-Tapia J.C."/>
            <person name="Chambers A.H."/>
            <person name="Parry R.J."/>
            <person name="Loria R."/>
        </authorList>
    </citation>
    <scope>NUCLEOTIDE SEQUENCE [LARGE SCALE GENOMIC DNA]</scope>
    <source>
        <strain evidence="3 4">87.22</strain>
    </source>
</reference>
<dbReference type="SUPFAM" id="SSF52540">
    <property type="entry name" value="P-loop containing nucleoside triphosphate hydrolases"/>
    <property type="match status" value="1"/>
</dbReference>
<dbReference type="GO" id="GO:0043531">
    <property type="term" value="F:ADP binding"/>
    <property type="evidence" value="ECO:0007669"/>
    <property type="project" value="InterPro"/>
</dbReference>
<dbReference type="Gene3D" id="3.40.50.300">
    <property type="entry name" value="P-loop containing nucleotide triphosphate hydrolases"/>
    <property type="match status" value="1"/>
</dbReference>
<dbReference type="EMBL" id="FN554889">
    <property type="protein sequence ID" value="CBG74991.1"/>
    <property type="molecule type" value="Genomic_DNA"/>
</dbReference>